<dbReference type="EMBL" id="NJHN03000070">
    <property type="protein sequence ID" value="KAH9417897.1"/>
    <property type="molecule type" value="Genomic_DNA"/>
</dbReference>
<proteinExistence type="predicted"/>
<evidence type="ECO:0000313" key="2">
    <source>
        <dbReference type="Proteomes" id="UP000887458"/>
    </source>
</evidence>
<accession>A0ABQ8J5W3</accession>
<gene>
    <name evidence="1" type="ORF">DERP_015051</name>
</gene>
<reference evidence="1 2" key="2">
    <citation type="journal article" date="2022" name="Mol. Biol. Evol.">
        <title>Comparative Genomics Reveals Insights into the Divergent Evolution of Astigmatic Mites and Household Pest Adaptations.</title>
        <authorList>
            <person name="Xiong Q."/>
            <person name="Wan A.T."/>
            <person name="Liu X."/>
            <person name="Fung C.S."/>
            <person name="Xiao X."/>
            <person name="Malainual N."/>
            <person name="Hou J."/>
            <person name="Wang L."/>
            <person name="Wang M."/>
            <person name="Yang K.Y."/>
            <person name="Cui Y."/>
            <person name="Leung E.L."/>
            <person name="Nong W."/>
            <person name="Shin S.K."/>
            <person name="Au S.W."/>
            <person name="Jeong K.Y."/>
            <person name="Chew F.T."/>
            <person name="Hui J.H."/>
            <person name="Leung T.F."/>
            <person name="Tungtrongchitr A."/>
            <person name="Zhong N."/>
            <person name="Liu Z."/>
            <person name="Tsui S.K."/>
        </authorList>
    </citation>
    <scope>NUCLEOTIDE SEQUENCE [LARGE SCALE GENOMIC DNA]</scope>
    <source>
        <strain evidence="1">Derp</strain>
    </source>
</reference>
<dbReference type="Proteomes" id="UP000887458">
    <property type="component" value="Unassembled WGS sequence"/>
</dbReference>
<protein>
    <submittedName>
        <fullName evidence="1">Uncharacterized protein</fullName>
    </submittedName>
</protein>
<organism evidence="1 2">
    <name type="scientific">Dermatophagoides pteronyssinus</name>
    <name type="common">European house dust mite</name>
    <dbReference type="NCBI Taxonomy" id="6956"/>
    <lineage>
        <taxon>Eukaryota</taxon>
        <taxon>Metazoa</taxon>
        <taxon>Ecdysozoa</taxon>
        <taxon>Arthropoda</taxon>
        <taxon>Chelicerata</taxon>
        <taxon>Arachnida</taxon>
        <taxon>Acari</taxon>
        <taxon>Acariformes</taxon>
        <taxon>Sarcoptiformes</taxon>
        <taxon>Astigmata</taxon>
        <taxon>Psoroptidia</taxon>
        <taxon>Analgoidea</taxon>
        <taxon>Pyroglyphidae</taxon>
        <taxon>Dermatophagoidinae</taxon>
        <taxon>Dermatophagoides</taxon>
    </lineage>
</organism>
<reference evidence="1 2" key="1">
    <citation type="journal article" date="2018" name="J. Allergy Clin. Immunol.">
        <title>High-quality assembly of Dermatophagoides pteronyssinus genome and transcriptome reveals a wide range of novel allergens.</title>
        <authorList>
            <person name="Liu X.Y."/>
            <person name="Yang K.Y."/>
            <person name="Wang M.Q."/>
            <person name="Kwok J.S."/>
            <person name="Zeng X."/>
            <person name="Yang Z."/>
            <person name="Xiao X.J."/>
            <person name="Lau C.P."/>
            <person name="Li Y."/>
            <person name="Huang Z.M."/>
            <person name="Ba J.G."/>
            <person name="Yim A.K."/>
            <person name="Ouyang C.Y."/>
            <person name="Ngai S.M."/>
            <person name="Chan T.F."/>
            <person name="Leung E.L."/>
            <person name="Liu L."/>
            <person name="Liu Z.G."/>
            <person name="Tsui S.K."/>
        </authorList>
    </citation>
    <scope>NUCLEOTIDE SEQUENCE [LARGE SCALE GENOMIC DNA]</scope>
    <source>
        <strain evidence="1">Derp</strain>
    </source>
</reference>
<sequence>MELMYSFIYLHKQHADVYYAAAYESIWTKMNSGQRTNKIWNEKLTTSTIITINNNNNKEQ</sequence>
<evidence type="ECO:0000313" key="1">
    <source>
        <dbReference type="EMBL" id="KAH9417897.1"/>
    </source>
</evidence>
<name>A0ABQ8J5W3_DERPT</name>
<keyword evidence="2" id="KW-1185">Reference proteome</keyword>
<comment type="caution">
    <text evidence="1">The sequence shown here is derived from an EMBL/GenBank/DDBJ whole genome shotgun (WGS) entry which is preliminary data.</text>
</comment>